<comment type="caution">
    <text evidence="2">The sequence shown here is derived from an EMBL/GenBank/DDBJ whole genome shotgun (WGS) entry which is preliminary data.</text>
</comment>
<feature type="compositionally biased region" description="Basic and acidic residues" evidence="1">
    <location>
        <begin position="161"/>
        <end position="171"/>
    </location>
</feature>
<name>A0ABR1YIJ9_9PEZI</name>
<feature type="compositionally biased region" description="Low complexity" evidence="1">
    <location>
        <begin position="287"/>
        <end position="299"/>
    </location>
</feature>
<proteinExistence type="predicted"/>
<evidence type="ECO:0000313" key="3">
    <source>
        <dbReference type="Proteomes" id="UP001492380"/>
    </source>
</evidence>
<organism evidence="2 3">
    <name type="scientific">Phyllosticta capitalensis</name>
    <dbReference type="NCBI Taxonomy" id="121624"/>
    <lineage>
        <taxon>Eukaryota</taxon>
        <taxon>Fungi</taxon>
        <taxon>Dikarya</taxon>
        <taxon>Ascomycota</taxon>
        <taxon>Pezizomycotina</taxon>
        <taxon>Dothideomycetes</taxon>
        <taxon>Dothideomycetes incertae sedis</taxon>
        <taxon>Botryosphaeriales</taxon>
        <taxon>Phyllostictaceae</taxon>
        <taxon>Phyllosticta</taxon>
    </lineage>
</organism>
<feature type="region of interest" description="Disordered" evidence="1">
    <location>
        <begin position="149"/>
        <end position="193"/>
    </location>
</feature>
<reference evidence="2 3" key="1">
    <citation type="submission" date="2024-04" db="EMBL/GenBank/DDBJ databases">
        <title>Phyllosticta paracitricarpa is synonymous to the EU quarantine fungus P. citricarpa based on phylogenomic analyses.</title>
        <authorList>
            <consortium name="Lawrence Berkeley National Laboratory"/>
            <person name="Van Ingen-Buijs V.A."/>
            <person name="Van Westerhoven A.C."/>
            <person name="Haridas S."/>
            <person name="Skiadas P."/>
            <person name="Martin F."/>
            <person name="Groenewald J.Z."/>
            <person name="Crous P.W."/>
            <person name="Seidl M.F."/>
        </authorList>
    </citation>
    <scope>NUCLEOTIDE SEQUENCE [LARGE SCALE GENOMIC DNA]</scope>
    <source>
        <strain evidence="2 3">CBS 123374</strain>
    </source>
</reference>
<gene>
    <name evidence="2" type="ORF">HDK90DRAFT_535325</name>
</gene>
<feature type="region of interest" description="Disordered" evidence="1">
    <location>
        <begin position="1"/>
        <end position="64"/>
    </location>
</feature>
<feature type="compositionally biased region" description="Basic and acidic residues" evidence="1">
    <location>
        <begin position="39"/>
        <end position="56"/>
    </location>
</feature>
<dbReference type="EMBL" id="JBBWRZ010000008">
    <property type="protein sequence ID" value="KAK8230381.1"/>
    <property type="molecule type" value="Genomic_DNA"/>
</dbReference>
<feature type="region of interest" description="Disordered" evidence="1">
    <location>
        <begin position="226"/>
        <end position="313"/>
    </location>
</feature>
<dbReference type="Proteomes" id="UP001492380">
    <property type="component" value="Unassembled WGS sequence"/>
</dbReference>
<sequence>MAMVLYRPNGPTGRQNLNTTGDTGAGGEGPPPPNNNNKRGPEHAIDDGRGGKRPRGEAPVGNPKGKCLMCMQKKHGHWKDCKRPCFFCHKHHTGDPCPQRKDNWYRKYGGVIPELSRKQKAKRAREDEELISLQSQNKEKDDVIRALSQSANVPQNALPRGECDSRQRRQSESIQRGHHFDSARGESDLRQKDQSDIIERLGLRIWQLERQNQQLEGQNQQLERRAQLLEGQIRQQRQPHYPLPYQPPPYYPQPYQPQPYIIPPPPAPFQPPPPPFQTPPPPPPQQQQPHQQQQRQQQQRNDRLRKSPYDRRR</sequence>
<evidence type="ECO:0000313" key="2">
    <source>
        <dbReference type="EMBL" id="KAK8230381.1"/>
    </source>
</evidence>
<keyword evidence="3" id="KW-1185">Reference proteome</keyword>
<feature type="compositionally biased region" description="Pro residues" evidence="1">
    <location>
        <begin position="241"/>
        <end position="286"/>
    </location>
</feature>
<feature type="compositionally biased region" description="Basic and acidic residues" evidence="1">
    <location>
        <begin position="178"/>
        <end position="193"/>
    </location>
</feature>
<feature type="compositionally biased region" description="Basic and acidic residues" evidence="1">
    <location>
        <begin position="300"/>
        <end position="313"/>
    </location>
</feature>
<evidence type="ECO:0000256" key="1">
    <source>
        <dbReference type="SAM" id="MobiDB-lite"/>
    </source>
</evidence>
<accession>A0ABR1YIJ9</accession>
<protein>
    <submittedName>
        <fullName evidence="2">Uncharacterized protein</fullName>
    </submittedName>
</protein>